<name>A0ABT7ZA84_9ACTN</name>
<gene>
    <name evidence="1" type="ORF">QWM81_20235</name>
</gene>
<comment type="caution">
    <text evidence="1">The sequence shown here is derived from an EMBL/GenBank/DDBJ whole genome shotgun (WGS) entry which is preliminary data.</text>
</comment>
<dbReference type="Proteomes" id="UP001174050">
    <property type="component" value="Unassembled WGS sequence"/>
</dbReference>
<keyword evidence="2" id="KW-1185">Reference proteome</keyword>
<dbReference type="EMBL" id="JAUEPL010000032">
    <property type="protein sequence ID" value="MDN3296350.1"/>
    <property type="molecule type" value="Genomic_DNA"/>
</dbReference>
<accession>A0ABT7ZA84</accession>
<evidence type="ECO:0000313" key="1">
    <source>
        <dbReference type="EMBL" id="MDN3296350.1"/>
    </source>
</evidence>
<dbReference type="RefSeq" id="WP_290113563.1">
    <property type="nucleotide sequence ID" value="NZ_JAUEPL010000032.1"/>
</dbReference>
<organism evidence="1 2">
    <name type="scientific">Streptomyces ficellus</name>
    <dbReference type="NCBI Taxonomy" id="1977088"/>
    <lineage>
        <taxon>Bacteria</taxon>
        <taxon>Bacillati</taxon>
        <taxon>Actinomycetota</taxon>
        <taxon>Actinomycetes</taxon>
        <taxon>Kitasatosporales</taxon>
        <taxon>Streptomycetaceae</taxon>
        <taxon>Streptomyces</taxon>
    </lineage>
</organism>
<reference evidence="1" key="1">
    <citation type="submission" date="2023-06" db="EMBL/GenBank/DDBJ databases">
        <title>WGS-Sequencing of Streptomyces ficellus isolate 21 collected from sand in Gara Djebilet Iron Mine in Algeria.</title>
        <authorList>
            <person name="Zegers G.P."/>
            <person name="Gomez A."/>
            <person name="Gueddou A."/>
            <person name="Zahara A.F."/>
            <person name="Worth M."/>
            <person name="Sevigny J.L."/>
            <person name="Tisa L."/>
        </authorList>
    </citation>
    <scope>NUCLEOTIDE SEQUENCE</scope>
    <source>
        <strain evidence="1">AS11</strain>
    </source>
</reference>
<sequence length="56" mass="6280">MPHPPTPHNGEKAAHYYLSIFKVGSRPVVYGQVRTRTNRSVGMDAVGRCIRRDGSR</sequence>
<proteinExistence type="predicted"/>
<protein>
    <submittedName>
        <fullName evidence="1">Uncharacterized protein</fullName>
    </submittedName>
</protein>
<evidence type="ECO:0000313" key="2">
    <source>
        <dbReference type="Proteomes" id="UP001174050"/>
    </source>
</evidence>